<dbReference type="GO" id="GO:0061635">
    <property type="term" value="P:regulation of protein complex stability"/>
    <property type="evidence" value="ECO:0007669"/>
    <property type="project" value="EnsemblFungi"/>
</dbReference>
<evidence type="ECO:0000313" key="17">
    <source>
        <dbReference type="EMBL" id="CCE62072.1"/>
    </source>
</evidence>
<dbReference type="SUPFAM" id="SSF52540">
    <property type="entry name" value="P-loop containing nucleoside triphosphate hydrolases"/>
    <property type="match status" value="2"/>
</dbReference>
<evidence type="ECO:0000256" key="14">
    <source>
        <dbReference type="SAM" id="MobiDB-lite"/>
    </source>
</evidence>
<keyword evidence="11" id="KW-0539">Nucleus</keyword>
<evidence type="ECO:0000313" key="18">
    <source>
        <dbReference type="Proteomes" id="UP000005666"/>
    </source>
</evidence>
<evidence type="ECO:0000256" key="10">
    <source>
        <dbReference type="ARBA" id="ARBA00023204"/>
    </source>
</evidence>
<dbReference type="InterPro" id="IPR000330">
    <property type="entry name" value="SNF2_N"/>
</dbReference>
<dbReference type="GO" id="GO:0016787">
    <property type="term" value="F:hydrolase activity"/>
    <property type="evidence" value="ECO:0007669"/>
    <property type="project" value="UniProtKB-KW"/>
</dbReference>
<dbReference type="OMA" id="NEFHQWW"/>
<dbReference type="InterPro" id="IPR014001">
    <property type="entry name" value="Helicase_ATP-bd"/>
</dbReference>
<dbReference type="eggNOG" id="KOG0387">
    <property type="taxonomic scope" value="Eukaryota"/>
</dbReference>
<feature type="domain" description="Helicase C-terminal" evidence="16">
    <location>
        <begin position="658"/>
        <end position="821"/>
    </location>
</feature>
<dbReference type="GO" id="GO:0005634">
    <property type="term" value="C:nucleus"/>
    <property type="evidence" value="ECO:0007669"/>
    <property type="project" value="TreeGrafter"/>
</dbReference>
<keyword evidence="7" id="KW-0347">Helicase</keyword>
<evidence type="ECO:0000259" key="15">
    <source>
        <dbReference type="PROSITE" id="PS51192"/>
    </source>
</evidence>
<dbReference type="InterPro" id="IPR001650">
    <property type="entry name" value="Helicase_C-like"/>
</dbReference>
<feature type="domain" description="Helicase ATP-binding" evidence="15">
    <location>
        <begin position="310"/>
        <end position="521"/>
    </location>
</feature>
<dbReference type="InterPro" id="IPR027417">
    <property type="entry name" value="P-loop_NTPase"/>
</dbReference>
<dbReference type="InterPro" id="IPR050496">
    <property type="entry name" value="SNF2_RAD54_helicase_repair"/>
</dbReference>
<dbReference type="InterPro" id="IPR049730">
    <property type="entry name" value="SNF2/RAD54-like_C"/>
</dbReference>
<name>G8BPZ1_TETPH</name>
<feature type="region of interest" description="Disordered" evidence="14">
    <location>
        <begin position="109"/>
        <end position="128"/>
    </location>
</feature>
<comment type="subcellular location">
    <subcellularLocation>
        <location evidence="1">Nucleus</location>
    </subcellularLocation>
</comment>
<dbReference type="AlphaFoldDB" id="G8BPZ1"/>
<dbReference type="Pfam" id="PF25875">
    <property type="entry name" value="WHD_Rad26_CSB"/>
    <property type="match status" value="1"/>
</dbReference>
<evidence type="ECO:0000256" key="11">
    <source>
        <dbReference type="ARBA" id="ARBA00023242"/>
    </source>
</evidence>
<comment type="catalytic activity">
    <reaction evidence="12">
        <text>ATP + H2O = ADP + phosphate + H(+)</text>
        <dbReference type="Rhea" id="RHEA:13065"/>
        <dbReference type="ChEBI" id="CHEBI:15377"/>
        <dbReference type="ChEBI" id="CHEBI:15378"/>
        <dbReference type="ChEBI" id="CHEBI:30616"/>
        <dbReference type="ChEBI" id="CHEBI:43474"/>
        <dbReference type="ChEBI" id="CHEBI:456216"/>
        <dbReference type="EC" id="3.6.4.12"/>
    </reaction>
</comment>
<dbReference type="GeneID" id="11534969"/>
<dbReference type="CDD" id="cd18000">
    <property type="entry name" value="DEXHc_ERCC6"/>
    <property type="match status" value="1"/>
</dbReference>
<evidence type="ECO:0000256" key="12">
    <source>
        <dbReference type="ARBA" id="ARBA00047995"/>
    </source>
</evidence>
<protein>
    <recommendedName>
        <fullName evidence="3">DNA helicase</fullName>
        <ecNumber evidence="3">3.6.4.12</ecNumber>
    </recommendedName>
</protein>
<dbReference type="HOGENOM" id="CLU_000315_7_0_1"/>
<evidence type="ECO:0000259" key="16">
    <source>
        <dbReference type="PROSITE" id="PS51194"/>
    </source>
</evidence>
<evidence type="ECO:0000256" key="3">
    <source>
        <dbReference type="ARBA" id="ARBA00012551"/>
    </source>
</evidence>
<evidence type="ECO:0000256" key="8">
    <source>
        <dbReference type="ARBA" id="ARBA00022840"/>
    </source>
</evidence>
<dbReference type="PROSITE" id="PS51194">
    <property type="entry name" value="HELICASE_CTER"/>
    <property type="match status" value="1"/>
</dbReference>
<keyword evidence="8" id="KW-0067">ATP-binding</keyword>
<feature type="coiled-coil region" evidence="13">
    <location>
        <begin position="37"/>
        <end position="64"/>
    </location>
</feature>
<dbReference type="RefSeq" id="XP_003684506.1">
    <property type="nucleotide sequence ID" value="XM_003684458.1"/>
</dbReference>
<dbReference type="GO" id="GO:0005524">
    <property type="term" value="F:ATP binding"/>
    <property type="evidence" value="ECO:0007669"/>
    <property type="project" value="InterPro"/>
</dbReference>
<dbReference type="CDD" id="cd18793">
    <property type="entry name" value="SF2_C_SNF"/>
    <property type="match status" value="1"/>
</dbReference>
<reference evidence="17 18" key="1">
    <citation type="journal article" date="2011" name="Proc. Natl. Acad. Sci. U.S.A.">
        <title>Evolutionary erosion of yeast sex chromosomes by mating-type switching accidents.</title>
        <authorList>
            <person name="Gordon J.L."/>
            <person name="Armisen D."/>
            <person name="Proux-Wera E."/>
            <person name="Oheigeartaigh S.S."/>
            <person name="Byrne K.P."/>
            <person name="Wolfe K.H."/>
        </authorList>
    </citation>
    <scope>NUCLEOTIDE SEQUENCE [LARGE SCALE GENOMIC DNA]</scope>
    <source>
        <strain evidence="18">ATCC 24235 / CBS 4417 / NBRC 1672 / NRRL Y-8282 / UCD 70-5</strain>
    </source>
</reference>
<dbReference type="InterPro" id="IPR038718">
    <property type="entry name" value="SNF2-like_sf"/>
</dbReference>
<proteinExistence type="inferred from homology"/>
<dbReference type="GO" id="GO:0003678">
    <property type="term" value="F:DNA helicase activity"/>
    <property type="evidence" value="ECO:0007669"/>
    <property type="project" value="UniProtKB-EC"/>
</dbReference>
<dbReference type="GO" id="GO:0006283">
    <property type="term" value="P:transcription-coupled nucleotide-excision repair"/>
    <property type="evidence" value="ECO:0007669"/>
    <property type="project" value="EnsemblFungi"/>
</dbReference>
<dbReference type="SMART" id="SM00490">
    <property type="entry name" value="HELICc"/>
    <property type="match status" value="1"/>
</dbReference>
<dbReference type="PANTHER" id="PTHR45629:SF7">
    <property type="entry name" value="DNA EXCISION REPAIR PROTEIN ERCC-6-RELATED"/>
    <property type="match status" value="1"/>
</dbReference>
<dbReference type="Proteomes" id="UP000005666">
    <property type="component" value="Chromosome 2"/>
</dbReference>
<keyword evidence="9" id="KW-0238">DNA-binding</keyword>
<dbReference type="PROSITE" id="PS51192">
    <property type="entry name" value="HELICASE_ATP_BIND_1"/>
    <property type="match status" value="1"/>
</dbReference>
<evidence type="ECO:0000256" key="13">
    <source>
        <dbReference type="SAM" id="Coils"/>
    </source>
</evidence>
<dbReference type="STRING" id="1071381.G8BPZ1"/>
<keyword evidence="4" id="KW-0547">Nucleotide-binding</keyword>
<evidence type="ECO:0000256" key="9">
    <source>
        <dbReference type="ARBA" id="ARBA00023125"/>
    </source>
</evidence>
<evidence type="ECO:0000256" key="4">
    <source>
        <dbReference type="ARBA" id="ARBA00022741"/>
    </source>
</evidence>
<keyword evidence="6" id="KW-0378">Hydrolase</keyword>
<dbReference type="OrthoDB" id="413460at2759"/>
<dbReference type="PANTHER" id="PTHR45629">
    <property type="entry name" value="SNF2/RAD54 FAMILY MEMBER"/>
    <property type="match status" value="1"/>
</dbReference>
<evidence type="ECO:0000256" key="7">
    <source>
        <dbReference type="ARBA" id="ARBA00022806"/>
    </source>
</evidence>
<keyword evidence="10" id="KW-0234">DNA repair</keyword>
<keyword evidence="5" id="KW-0227">DNA damage</keyword>
<keyword evidence="13" id="KW-0175">Coiled coil</keyword>
<evidence type="ECO:0000256" key="1">
    <source>
        <dbReference type="ARBA" id="ARBA00004123"/>
    </source>
</evidence>
<dbReference type="EC" id="3.6.4.12" evidence="3"/>
<dbReference type="Pfam" id="PF00176">
    <property type="entry name" value="SNF2-rel_dom"/>
    <property type="match status" value="1"/>
</dbReference>
<dbReference type="Gene3D" id="3.40.50.10810">
    <property type="entry name" value="Tandem AAA-ATPase domain"/>
    <property type="match status" value="1"/>
</dbReference>
<sequence length="1069" mass="123268">MDEAELKLKLGVNVLSQSSLEQKIENDATSLVNRQLLENEENRLERAQNALTLVLKKKVTLERKINNASRISVRNNLQDQLTKLMKTEFIAAQKDIREIKERLHDIKTNNDKSNISHHKKSDRLENESEKEYLIRTGQLTAFGTRVTFQIEDEDSLSFTENSHENQRSFMLANEQMIENLTDESDLDREINNNIKDELDSEYKDDSDDSFISDEGNDDEKTIDEASSTPVKYSPGEVRDDGDELNYQKRLRSWVKQRSKNRIDDKNKDINEWLKPHPDIPDAKLNDNFKIPGEIFSLLFNYQKTCIQWLYELNKQNCGGILGDEMGLGKTIQIIAYLASLHHSDRLNGPVLIVCPATVMKQWCNEFHHWWPPLRTVIIHQIGAGMSRNRKEEDMSDSELEQFIMNSNPDEYSYEDMKDHSSRTKSQIKLKSNIVNLIDKVIKDGHILITTYVGLRVHSDKLLDVNWSNVILDEGHKIRNPNSEIALTCKKLRTPNRIILSGTPIQNNLNELWSLFDFIYPGKLGTLPVFQQQFVIPINMGGYANATNVQVQAGYKCATALRDMISPYLLRRVKADVAKDLPTKKEMVLFCKLTMYQRSKYLEFLNSKELEQIQKGKRQVLFGIDILRKICNHPDLLERDNKRLEKSYGDAKRSGKMQVVKQLLLLWKKQGHKALIFTQTKQMLEILEEFISFKDDALNNIKFLRMDGSTNISQRQSLVDQFNNEDFDLFLLTTRVGGLGINLTGANRIIIFDPDWNPSTDMQARERAWRIGQKREVSIYRLMVTGTIEEKIYHRQIFKQFIANKILSDPKQKRFFKMNELHNLFTLGDENGHATEELEQEVQKHTKDLQDSVTKESDDFEQVVSLNGVSKLESFYSGKVQEKHKTEDDHLMEGLLGKGSLESVQSQKYLEESHSRASSKIVEREANKIAEQALNALKKSRKVTKKYDIGTPTWTGKFGQAGKISKGKKIKKNAGSASIIANIRKAKSESKNFIKPEEDNQVLTENESILLRIREYLFHKDGNFASSSDIINNIGVKLTDQDEVIKVRALLRSIATFDKEKRGWTLNYDF</sequence>
<dbReference type="KEGG" id="tpf:TPHA_0B04000"/>
<evidence type="ECO:0000256" key="5">
    <source>
        <dbReference type="ARBA" id="ARBA00022763"/>
    </source>
</evidence>
<accession>G8BPZ1</accession>
<feature type="region of interest" description="Disordered" evidence="14">
    <location>
        <begin position="199"/>
        <end position="241"/>
    </location>
</feature>
<feature type="compositionally biased region" description="Acidic residues" evidence="14">
    <location>
        <begin position="204"/>
        <end position="217"/>
    </location>
</feature>
<dbReference type="Pfam" id="PF00271">
    <property type="entry name" value="Helicase_C"/>
    <property type="match status" value="1"/>
</dbReference>
<dbReference type="FunFam" id="3.40.50.10810:FF:000039">
    <property type="entry name" value="DNA repair protein Rhp26/Rad26"/>
    <property type="match status" value="1"/>
</dbReference>
<organism evidence="17 18">
    <name type="scientific">Tetrapisispora phaffii (strain ATCC 24235 / CBS 4417 / NBRC 1672 / NRRL Y-8282 / UCD 70-5)</name>
    <name type="common">Yeast</name>
    <name type="synonym">Fabospora phaffii</name>
    <dbReference type="NCBI Taxonomy" id="1071381"/>
    <lineage>
        <taxon>Eukaryota</taxon>
        <taxon>Fungi</taxon>
        <taxon>Dikarya</taxon>
        <taxon>Ascomycota</taxon>
        <taxon>Saccharomycotina</taxon>
        <taxon>Saccharomycetes</taxon>
        <taxon>Saccharomycetales</taxon>
        <taxon>Saccharomycetaceae</taxon>
        <taxon>Tetrapisispora</taxon>
    </lineage>
</organism>
<dbReference type="Gene3D" id="3.40.50.300">
    <property type="entry name" value="P-loop containing nucleotide triphosphate hydrolases"/>
    <property type="match status" value="1"/>
</dbReference>
<evidence type="ECO:0000256" key="2">
    <source>
        <dbReference type="ARBA" id="ARBA00007025"/>
    </source>
</evidence>
<dbReference type="EMBL" id="HE612857">
    <property type="protein sequence ID" value="CCE62072.1"/>
    <property type="molecule type" value="Genomic_DNA"/>
</dbReference>
<dbReference type="InterPro" id="IPR058951">
    <property type="entry name" value="WHD_Rad26_CSB-like"/>
</dbReference>
<dbReference type="GO" id="GO:0000785">
    <property type="term" value="C:chromatin"/>
    <property type="evidence" value="ECO:0007669"/>
    <property type="project" value="EnsemblFungi"/>
</dbReference>
<keyword evidence="18" id="KW-1185">Reference proteome</keyword>
<dbReference type="GO" id="GO:0006357">
    <property type="term" value="P:regulation of transcription by RNA polymerase II"/>
    <property type="evidence" value="ECO:0007669"/>
    <property type="project" value="EnsemblFungi"/>
</dbReference>
<dbReference type="SMART" id="SM00487">
    <property type="entry name" value="DEXDc"/>
    <property type="match status" value="1"/>
</dbReference>
<gene>
    <name evidence="17" type="primary">TPHA0B04000</name>
    <name evidence="17" type="ordered locus">TPHA_0B04000</name>
</gene>
<comment type="similarity">
    <text evidence="2">Belongs to the SNF2/RAD54 helicase family.</text>
</comment>
<evidence type="ECO:0000256" key="6">
    <source>
        <dbReference type="ARBA" id="ARBA00022801"/>
    </source>
</evidence>